<dbReference type="InterPro" id="IPR020904">
    <property type="entry name" value="Sc_DH/Rdtase_CS"/>
</dbReference>
<proteinExistence type="inferred from homology"/>
<protein>
    <submittedName>
        <fullName evidence="4">NAD-dependent dehydratase</fullName>
    </submittedName>
</protein>
<dbReference type="EMBL" id="CP042582">
    <property type="protein sequence ID" value="QEX21447.1"/>
    <property type="molecule type" value="Genomic_DNA"/>
</dbReference>
<gene>
    <name evidence="4" type="ORF">FRZ61_13720</name>
</gene>
<organism evidence="4 5">
    <name type="scientific">Hypericibacter adhaerens</name>
    <dbReference type="NCBI Taxonomy" id="2602016"/>
    <lineage>
        <taxon>Bacteria</taxon>
        <taxon>Pseudomonadati</taxon>
        <taxon>Pseudomonadota</taxon>
        <taxon>Alphaproteobacteria</taxon>
        <taxon>Rhodospirillales</taxon>
        <taxon>Dongiaceae</taxon>
        <taxon>Hypericibacter</taxon>
    </lineage>
</organism>
<dbReference type="Gene3D" id="3.40.50.720">
    <property type="entry name" value="NAD(P)-binding Rossmann-like Domain"/>
    <property type="match status" value="1"/>
</dbReference>
<reference evidence="4 5" key="1">
    <citation type="submission" date="2019-08" db="EMBL/GenBank/DDBJ databases">
        <title>Hyperibacter terrae gen. nov., sp. nov. and Hyperibacter viscosus sp. nov., two new members in the family Rhodospirillaceae isolated from the rhizosphere of Hypericum perforatum.</title>
        <authorList>
            <person name="Noviana Z."/>
        </authorList>
    </citation>
    <scope>NUCLEOTIDE SEQUENCE [LARGE SCALE GENOMIC DNA]</scope>
    <source>
        <strain evidence="4 5">R5959</strain>
    </source>
</reference>
<dbReference type="InterPro" id="IPR036291">
    <property type="entry name" value="NAD(P)-bd_dom_sf"/>
</dbReference>
<dbReference type="AlphaFoldDB" id="A0A5J6MWF7"/>
<sequence>MSGNGIAAGASALAGKRVLVTGASGFLGRALFPRLHAQGARLRGFMRTAPLSFESEAETEIRLGDIADAAAVREAVRGVAAVVHLAALASVPDSLRDPAPFFRTNVAGTFNLLDACRNSGVERLVYVSSSQVYGPPRGGAIAEDHPLEPATPYAGSKAAAEMLVRCHQRAYGLATVILRPFNIYGPGQSRAALIPTIVTQALEGGDLRLGRVDITRDLTFVADVADAIVRALASPAAVGGTFNIGSGRGVTVGALAQTILDQIGSRAAILSDAGRIRGHESAGEAVIANADLAAVRLDWRASTTLEEGLRRTVAAYRNDHR</sequence>
<dbReference type="PANTHER" id="PTHR43000">
    <property type="entry name" value="DTDP-D-GLUCOSE 4,6-DEHYDRATASE-RELATED"/>
    <property type="match status" value="1"/>
</dbReference>
<dbReference type="SUPFAM" id="SSF51735">
    <property type="entry name" value="NAD(P)-binding Rossmann-fold domains"/>
    <property type="match status" value="1"/>
</dbReference>
<dbReference type="Pfam" id="PF01370">
    <property type="entry name" value="Epimerase"/>
    <property type="match status" value="1"/>
</dbReference>
<comment type="pathway">
    <text evidence="1">Bacterial outer membrane biogenesis; LPS O-antigen biosynthesis.</text>
</comment>
<name>A0A5J6MWF7_9PROT</name>
<evidence type="ECO:0000313" key="5">
    <source>
        <dbReference type="Proteomes" id="UP000325797"/>
    </source>
</evidence>
<feature type="domain" description="NAD-dependent epimerase/dehydratase" evidence="3">
    <location>
        <begin position="18"/>
        <end position="245"/>
    </location>
</feature>
<dbReference type="KEGG" id="hadh:FRZ61_13720"/>
<evidence type="ECO:0000313" key="4">
    <source>
        <dbReference type="EMBL" id="QEX21447.1"/>
    </source>
</evidence>
<dbReference type="RefSeq" id="WP_191909331.1">
    <property type="nucleotide sequence ID" value="NZ_CP042582.1"/>
</dbReference>
<evidence type="ECO:0000256" key="2">
    <source>
        <dbReference type="ARBA" id="ARBA00007637"/>
    </source>
</evidence>
<dbReference type="Proteomes" id="UP000325797">
    <property type="component" value="Chromosome"/>
</dbReference>
<accession>A0A5J6MWF7</accession>
<comment type="similarity">
    <text evidence="2">Belongs to the NAD(P)-dependent epimerase/dehydratase family.</text>
</comment>
<evidence type="ECO:0000256" key="1">
    <source>
        <dbReference type="ARBA" id="ARBA00005125"/>
    </source>
</evidence>
<evidence type="ECO:0000259" key="3">
    <source>
        <dbReference type="Pfam" id="PF01370"/>
    </source>
</evidence>
<dbReference type="PROSITE" id="PS00061">
    <property type="entry name" value="ADH_SHORT"/>
    <property type="match status" value="1"/>
</dbReference>
<keyword evidence="5" id="KW-1185">Reference proteome</keyword>
<dbReference type="InterPro" id="IPR001509">
    <property type="entry name" value="Epimerase_deHydtase"/>
</dbReference>